<organism evidence="6 7">
    <name type="scientific">Albidovulum sediminis</name>
    <dbReference type="NCBI Taxonomy" id="3066345"/>
    <lineage>
        <taxon>Bacteria</taxon>
        <taxon>Pseudomonadati</taxon>
        <taxon>Pseudomonadota</taxon>
        <taxon>Alphaproteobacteria</taxon>
        <taxon>Rhodobacterales</taxon>
        <taxon>Paracoccaceae</taxon>
        <taxon>Albidovulum</taxon>
    </lineage>
</organism>
<dbReference type="NCBIfam" id="TIGR01409">
    <property type="entry name" value="TAT_signal_seq"/>
    <property type="match status" value="1"/>
</dbReference>
<dbReference type="InterPro" id="IPR019546">
    <property type="entry name" value="TAT_signal_bac_arc"/>
</dbReference>
<keyword evidence="7" id="KW-1185">Reference proteome</keyword>
<keyword evidence="2" id="KW-0813">Transport</keyword>
<keyword evidence="3" id="KW-0732">Signal</keyword>
<dbReference type="PRINTS" id="PR00909">
    <property type="entry name" value="SPERMDNBNDNG"/>
</dbReference>
<evidence type="ECO:0000256" key="4">
    <source>
        <dbReference type="ARBA" id="ARBA00022764"/>
    </source>
</evidence>
<dbReference type="PROSITE" id="PS51318">
    <property type="entry name" value="TAT"/>
    <property type="match status" value="1"/>
</dbReference>
<evidence type="ECO:0000256" key="5">
    <source>
        <dbReference type="SAM" id="Phobius"/>
    </source>
</evidence>
<evidence type="ECO:0000256" key="2">
    <source>
        <dbReference type="ARBA" id="ARBA00022448"/>
    </source>
</evidence>
<dbReference type="Proteomes" id="UP001205601">
    <property type="component" value="Unassembled WGS sequence"/>
</dbReference>
<sequence>MTKDKDYISKRAFMEELDRYRRGSVTRRHFLGVTGLGTATAVLAASVPALRPRRSWAQGNIGDRVVLATWPNYHDPANFEAFTAATGAAVDMNVFGSNEEMLAKLQAGGSGWDVFVPTNYTITTYVGESLIEPLDLARIPNYDAAAFDPRFAGPGTVDGTVYAVPKNWGTTGFAVNTANLGGLPKPTTWKEFWDITRDAFSGRTMVHDYQLTTIGNALKYFGYSFNSVDTAELAEAEKLLLDAKPHLFAINSDYQPSMRSGDAWMTICWTGDGKQMNRDMPEIEYVLGKEGGELWSDFYAIPKGAPHLDAAYALIDFLLDPAVNAKESLFHGYPTPDKRVDALMPAEVLNDPILYPAAELLDALEFGAAVTLTDPNRAELMARFKSA</sequence>
<gene>
    <name evidence="6" type="ORF">N5I32_01225</name>
</gene>
<comment type="caution">
    <text evidence="6">The sequence shown here is derived from an EMBL/GenBank/DDBJ whole genome shotgun (WGS) entry which is preliminary data.</text>
</comment>
<name>A0ABT2NKQ1_9RHOB</name>
<dbReference type="PANTHER" id="PTHR30222">
    <property type="entry name" value="SPERMIDINE/PUTRESCINE-BINDING PERIPLASMIC PROTEIN"/>
    <property type="match status" value="1"/>
</dbReference>
<dbReference type="EMBL" id="JAOCQF010000001">
    <property type="protein sequence ID" value="MCT8328129.1"/>
    <property type="molecule type" value="Genomic_DNA"/>
</dbReference>
<dbReference type="CDD" id="cd13590">
    <property type="entry name" value="PBP2_PotD_PotF_like"/>
    <property type="match status" value="1"/>
</dbReference>
<keyword evidence="5" id="KW-0472">Membrane</keyword>
<reference evidence="7" key="1">
    <citation type="submission" date="2023-07" db="EMBL/GenBank/DDBJ databases">
        <title>Defluviimonas sediminis sp. nov., isolated from mangrove sediment.</title>
        <authorList>
            <person name="Liu L."/>
            <person name="Li J."/>
            <person name="Huang Y."/>
            <person name="Pan J."/>
            <person name="Li M."/>
        </authorList>
    </citation>
    <scope>NUCLEOTIDE SEQUENCE [LARGE SCALE GENOMIC DNA]</scope>
    <source>
        <strain evidence="7">FT324</strain>
    </source>
</reference>
<keyword evidence="5" id="KW-1133">Transmembrane helix</keyword>
<evidence type="ECO:0000313" key="7">
    <source>
        <dbReference type="Proteomes" id="UP001205601"/>
    </source>
</evidence>
<protein>
    <submittedName>
        <fullName evidence="6">Spermidine/putrescine ABC transporter substrate-binding protein</fullName>
    </submittedName>
</protein>
<dbReference type="Pfam" id="PF13416">
    <property type="entry name" value="SBP_bac_8"/>
    <property type="match status" value="1"/>
</dbReference>
<comment type="subcellular location">
    <subcellularLocation>
        <location evidence="1">Periplasm</location>
    </subcellularLocation>
</comment>
<accession>A0ABT2NKQ1</accession>
<evidence type="ECO:0000313" key="6">
    <source>
        <dbReference type="EMBL" id="MCT8328129.1"/>
    </source>
</evidence>
<dbReference type="InterPro" id="IPR006059">
    <property type="entry name" value="SBP"/>
</dbReference>
<dbReference type="Gene3D" id="3.40.190.10">
    <property type="entry name" value="Periplasmic binding protein-like II"/>
    <property type="match status" value="2"/>
</dbReference>
<keyword evidence="5" id="KW-0812">Transmembrane</keyword>
<dbReference type="RefSeq" id="WP_261493572.1">
    <property type="nucleotide sequence ID" value="NZ_JAOCQF010000001.1"/>
</dbReference>
<evidence type="ECO:0000256" key="3">
    <source>
        <dbReference type="ARBA" id="ARBA00022729"/>
    </source>
</evidence>
<feature type="transmembrane region" description="Helical" evidence="5">
    <location>
        <begin position="29"/>
        <end position="50"/>
    </location>
</feature>
<dbReference type="PANTHER" id="PTHR30222:SF17">
    <property type="entry name" value="SPERMIDINE_PUTRESCINE-BINDING PERIPLASMIC PROTEIN"/>
    <property type="match status" value="1"/>
</dbReference>
<dbReference type="SUPFAM" id="SSF53850">
    <property type="entry name" value="Periplasmic binding protein-like II"/>
    <property type="match status" value="1"/>
</dbReference>
<proteinExistence type="predicted"/>
<keyword evidence="4" id="KW-0574">Periplasm</keyword>
<dbReference type="InterPro" id="IPR001188">
    <property type="entry name" value="Sperm_putr-bd"/>
</dbReference>
<evidence type="ECO:0000256" key="1">
    <source>
        <dbReference type="ARBA" id="ARBA00004418"/>
    </source>
</evidence>
<dbReference type="InterPro" id="IPR006311">
    <property type="entry name" value="TAT_signal"/>
</dbReference>